<keyword evidence="3 12" id="KW-0894">Sodium channel</keyword>
<keyword evidence="10 12" id="KW-0739">Sodium transport</keyword>
<evidence type="ECO:0000313" key="15">
    <source>
        <dbReference type="Proteomes" id="UP001519460"/>
    </source>
</evidence>
<name>A0ABD0K646_9CAEN</name>
<evidence type="ECO:0000256" key="5">
    <source>
        <dbReference type="ARBA" id="ARBA00022989"/>
    </source>
</evidence>
<comment type="subcellular location">
    <subcellularLocation>
        <location evidence="1">Membrane</location>
        <topology evidence="1">Multi-pass membrane protein</topology>
    </subcellularLocation>
</comment>
<dbReference type="FunFam" id="1.10.287.770:FF:000001">
    <property type="entry name" value="Acid-sensing ion channel subunit 1"/>
    <property type="match status" value="1"/>
</dbReference>
<evidence type="ECO:0000313" key="14">
    <source>
        <dbReference type="EMBL" id="KAK7482547.1"/>
    </source>
</evidence>
<evidence type="ECO:0000256" key="13">
    <source>
        <dbReference type="SAM" id="Phobius"/>
    </source>
</evidence>
<keyword evidence="7 12" id="KW-0406">Ion transport</keyword>
<evidence type="ECO:0000256" key="8">
    <source>
        <dbReference type="ARBA" id="ARBA00023136"/>
    </source>
</evidence>
<evidence type="ECO:0000256" key="2">
    <source>
        <dbReference type="ARBA" id="ARBA00022448"/>
    </source>
</evidence>
<organism evidence="14 15">
    <name type="scientific">Batillaria attramentaria</name>
    <dbReference type="NCBI Taxonomy" id="370345"/>
    <lineage>
        <taxon>Eukaryota</taxon>
        <taxon>Metazoa</taxon>
        <taxon>Spiralia</taxon>
        <taxon>Lophotrochozoa</taxon>
        <taxon>Mollusca</taxon>
        <taxon>Gastropoda</taxon>
        <taxon>Caenogastropoda</taxon>
        <taxon>Sorbeoconcha</taxon>
        <taxon>Cerithioidea</taxon>
        <taxon>Batillariidae</taxon>
        <taxon>Batillaria</taxon>
    </lineage>
</organism>
<comment type="caution">
    <text evidence="14">The sequence shown here is derived from an EMBL/GenBank/DDBJ whole genome shotgun (WGS) entry which is preliminary data.</text>
</comment>
<reference evidence="14 15" key="1">
    <citation type="journal article" date="2023" name="Sci. Data">
        <title>Genome assembly of the Korean intertidal mud-creeper Batillaria attramentaria.</title>
        <authorList>
            <person name="Patra A.K."/>
            <person name="Ho P.T."/>
            <person name="Jun S."/>
            <person name="Lee S.J."/>
            <person name="Kim Y."/>
            <person name="Won Y.J."/>
        </authorList>
    </citation>
    <scope>NUCLEOTIDE SEQUENCE [LARGE SCALE GENOMIC DNA]</scope>
    <source>
        <strain evidence="14">Wonlab-2016</strain>
    </source>
</reference>
<dbReference type="Pfam" id="PF00858">
    <property type="entry name" value="ASC"/>
    <property type="match status" value="2"/>
</dbReference>
<dbReference type="GO" id="GO:0005272">
    <property type="term" value="F:sodium channel activity"/>
    <property type="evidence" value="ECO:0007669"/>
    <property type="project" value="UniProtKB-KW"/>
</dbReference>
<keyword evidence="2 12" id="KW-0813">Transport</keyword>
<keyword evidence="4 12" id="KW-0812">Transmembrane</keyword>
<sequence length="886" mass="101601">MQNGTGDNFHVVDLPVKAPAPAADEATQKKGPPSWGEAWVEFTQNTTIHGLRFIWMEQAFLFRKFLWLILVCACAVVMGVQIVDRIIYYQKNPVTVNVNVNFNKSLVFPSLTICNQNSFRATMATELGRYRLLEAMYTGKGDLNSSTLNYFNASDVTLDDLALSTAHSKYDLIVACEWQNEKCGPENFTQVLTDHGVCFTFNDKEKPLFVASTGSEYGLKLTLNVEQYEYMPGPHDAAGVKMLLHDRKEFPGVAELGLSIPTGTHAYVGIQVVSIHNLPEPHGDCGSLWSPFYKDYSADNCQLACLTDYMDQACGCRHPHMPSRNGTPPICTLEQYYGCYSKEIGRLKAKVRSDCACPIPCRFLIFDPALSFATTSVFATDRLIAAASHSNDLETKYLRALEVTHRMEGTKFNSFVEKEEEARTRLEELSLLMLKVVREAILSAEDTVVRLYNDTKRAWERKNYLYRWQEYHINKNFIRARDAMSERTFEFLCAGFQEYATLTESNIWSLVDPEVVDNPDVTQALYTLVMKSLAAKMDLADRAYANYTQLYDAYYNGTPVFRYMFESEPRDMNIYITPKPLLRNSLLHSDYATKYSSRLVQDIVEFKQALGRFAELATTAYLNKTLDKHDMYLADVEFMYRGRRYLHSKSTFFYESIEYPLRVMQGRIAGFDHLWRSYETAVQATADDVASLKQSLANLEDTILRRLNLSMGLAQKYVQDGNVTKLDVARELTSQNIYEGISDLKVFFQSLSMTEFSRNASEVAREIREDYDNYRKMFDFRYLVGNADSKFLKSLEDLMNEMERYIELSVIEIDFIRENILQLDVFYREKSYEQITQQEAYDIFALFCDIGGSMGLFVGASVMSIGELLDLFLHQSVYRITHKARN</sequence>
<evidence type="ECO:0000256" key="11">
    <source>
        <dbReference type="ARBA" id="ARBA00023303"/>
    </source>
</evidence>
<comment type="similarity">
    <text evidence="12">Belongs to the amiloride-sensitive sodium channel (TC 1.A.6) family.</text>
</comment>
<keyword evidence="6" id="KW-0915">Sodium</keyword>
<dbReference type="PANTHER" id="PTHR11690">
    <property type="entry name" value="AMILORIDE-SENSITIVE SODIUM CHANNEL-RELATED"/>
    <property type="match status" value="1"/>
</dbReference>
<feature type="transmembrane region" description="Helical" evidence="13">
    <location>
        <begin position="65"/>
        <end position="83"/>
    </location>
</feature>
<dbReference type="Gene3D" id="1.10.287.770">
    <property type="entry name" value="YojJ-like"/>
    <property type="match status" value="1"/>
</dbReference>
<keyword evidence="5 13" id="KW-1133">Transmembrane helix</keyword>
<gene>
    <name evidence="14" type="ORF">BaRGS_00026258</name>
</gene>
<keyword evidence="9" id="KW-0325">Glycoprotein</keyword>
<evidence type="ECO:0000256" key="9">
    <source>
        <dbReference type="ARBA" id="ARBA00023180"/>
    </source>
</evidence>
<dbReference type="GO" id="GO:0016020">
    <property type="term" value="C:membrane"/>
    <property type="evidence" value="ECO:0007669"/>
    <property type="project" value="UniProtKB-SubCell"/>
</dbReference>
<protein>
    <submittedName>
        <fullName evidence="14">Uncharacterized protein</fullName>
    </submittedName>
</protein>
<proteinExistence type="inferred from homology"/>
<dbReference type="PANTHER" id="PTHR11690:SF300">
    <property type="entry name" value="PICKPOCKET PROTEIN 19"/>
    <property type="match status" value="1"/>
</dbReference>
<dbReference type="Gene3D" id="2.60.470.10">
    <property type="entry name" value="Acid-sensing ion channels like domains"/>
    <property type="match status" value="1"/>
</dbReference>
<evidence type="ECO:0000256" key="6">
    <source>
        <dbReference type="ARBA" id="ARBA00023053"/>
    </source>
</evidence>
<evidence type="ECO:0000256" key="12">
    <source>
        <dbReference type="RuleBase" id="RU000679"/>
    </source>
</evidence>
<evidence type="ECO:0000256" key="7">
    <source>
        <dbReference type="ARBA" id="ARBA00023065"/>
    </source>
</evidence>
<evidence type="ECO:0000256" key="4">
    <source>
        <dbReference type="ARBA" id="ARBA00022692"/>
    </source>
</evidence>
<evidence type="ECO:0000256" key="1">
    <source>
        <dbReference type="ARBA" id="ARBA00004141"/>
    </source>
</evidence>
<dbReference type="EMBL" id="JACVVK020000243">
    <property type="protein sequence ID" value="KAK7482547.1"/>
    <property type="molecule type" value="Genomic_DNA"/>
</dbReference>
<dbReference type="AlphaFoldDB" id="A0ABD0K646"/>
<evidence type="ECO:0000256" key="3">
    <source>
        <dbReference type="ARBA" id="ARBA00022461"/>
    </source>
</evidence>
<dbReference type="PRINTS" id="PR01078">
    <property type="entry name" value="AMINACHANNEL"/>
</dbReference>
<keyword evidence="15" id="KW-1185">Reference proteome</keyword>
<dbReference type="Proteomes" id="UP001519460">
    <property type="component" value="Unassembled WGS sequence"/>
</dbReference>
<dbReference type="InterPro" id="IPR001873">
    <property type="entry name" value="ENaC"/>
</dbReference>
<accession>A0ABD0K646</accession>
<keyword evidence="8 13" id="KW-0472">Membrane</keyword>
<keyword evidence="11 12" id="KW-0407">Ion channel</keyword>
<evidence type="ECO:0000256" key="10">
    <source>
        <dbReference type="ARBA" id="ARBA00023201"/>
    </source>
</evidence>